<proteinExistence type="predicted"/>
<protein>
    <submittedName>
        <fullName evidence="1">Inositol monophosphatase family protein</fullName>
    </submittedName>
</protein>
<dbReference type="SUPFAM" id="SSF56655">
    <property type="entry name" value="Carbohydrate phosphatase"/>
    <property type="match status" value="1"/>
</dbReference>
<dbReference type="EMBL" id="JBFARM010000002">
    <property type="protein sequence ID" value="MEV4285481.1"/>
    <property type="molecule type" value="Genomic_DNA"/>
</dbReference>
<reference evidence="1 2" key="1">
    <citation type="submission" date="2024-06" db="EMBL/GenBank/DDBJ databases">
        <title>The Natural Products Discovery Center: Release of the First 8490 Sequenced Strains for Exploring Actinobacteria Biosynthetic Diversity.</title>
        <authorList>
            <person name="Kalkreuter E."/>
            <person name="Kautsar S.A."/>
            <person name="Yang D."/>
            <person name="Bader C.D."/>
            <person name="Teijaro C.N."/>
            <person name="Fluegel L."/>
            <person name="Davis C.M."/>
            <person name="Simpson J.R."/>
            <person name="Lauterbach L."/>
            <person name="Steele A.D."/>
            <person name="Gui C."/>
            <person name="Meng S."/>
            <person name="Li G."/>
            <person name="Viehrig K."/>
            <person name="Ye F."/>
            <person name="Su P."/>
            <person name="Kiefer A.F."/>
            <person name="Nichols A."/>
            <person name="Cepeda A.J."/>
            <person name="Yan W."/>
            <person name="Fan B."/>
            <person name="Jiang Y."/>
            <person name="Adhikari A."/>
            <person name="Zheng C.-J."/>
            <person name="Schuster L."/>
            <person name="Cowan T.M."/>
            <person name="Smanski M.J."/>
            <person name="Chevrette M.G."/>
            <person name="De Carvalho L.P.S."/>
            <person name="Shen B."/>
        </authorList>
    </citation>
    <scope>NUCLEOTIDE SEQUENCE [LARGE SCALE GENOMIC DNA]</scope>
    <source>
        <strain evidence="1 2">NPDC049574</strain>
    </source>
</reference>
<evidence type="ECO:0000313" key="2">
    <source>
        <dbReference type="Proteomes" id="UP001552427"/>
    </source>
</evidence>
<sequence>MTTPPTLPGLAQSLAELVAQVIGEIRPRLIQAALSGKRSEAANLRHSDNFLSAHDLWMHERYRELLTPIIPSYIYASEEADPQVIGPDPDPDLCVLVDPLDTSELAVRALYGYTHVMVYSRSLARPVAAVVGDIFHHLQIYLAARDEDGNDQAFVHTQDGKAHELKLHRFAELHEALITNYLMKPAERLQPLSRQTHLLNALTQPSPDGATRGRIGVDFGSVSLCHVAAGFTDATMEFAKGFAVWDLAPGHYILNAAGGIVLDLKGDAIPLDYRFTSLADINKAMDRRQKFVAASNLALAQDIVSSLASASRWNESS</sequence>
<comment type="caution">
    <text evidence="1">The sequence shown here is derived from an EMBL/GenBank/DDBJ whole genome shotgun (WGS) entry which is preliminary data.</text>
</comment>
<dbReference type="PANTHER" id="PTHR43028">
    <property type="entry name" value="3'(2'),5'-BISPHOSPHATE NUCLEOTIDASE 1"/>
    <property type="match status" value="1"/>
</dbReference>
<name>A0ABV3GYW8_9ACTN</name>
<dbReference type="InterPro" id="IPR000760">
    <property type="entry name" value="Inositol_monophosphatase-like"/>
</dbReference>
<dbReference type="PANTHER" id="PTHR43028:SF5">
    <property type="entry name" value="3'(2'),5'-BISPHOSPHATE NUCLEOTIDASE 1"/>
    <property type="match status" value="1"/>
</dbReference>
<dbReference type="Proteomes" id="UP001552427">
    <property type="component" value="Unassembled WGS sequence"/>
</dbReference>
<keyword evidence="2" id="KW-1185">Reference proteome</keyword>
<accession>A0ABV3GYW8</accession>
<organism evidence="1 2">
    <name type="scientific">Nonomuraea bangladeshensis</name>
    <dbReference type="NCBI Taxonomy" id="404385"/>
    <lineage>
        <taxon>Bacteria</taxon>
        <taxon>Bacillati</taxon>
        <taxon>Actinomycetota</taxon>
        <taxon>Actinomycetes</taxon>
        <taxon>Streptosporangiales</taxon>
        <taxon>Streptosporangiaceae</taxon>
        <taxon>Nonomuraea</taxon>
    </lineage>
</organism>
<dbReference type="RefSeq" id="WP_364446064.1">
    <property type="nucleotide sequence ID" value="NZ_JBFARM010000002.1"/>
</dbReference>
<dbReference type="Gene3D" id="3.30.540.10">
    <property type="entry name" value="Fructose-1,6-Bisphosphatase, subunit A, domain 1"/>
    <property type="match status" value="1"/>
</dbReference>
<dbReference type="Pfam" id="PF00459">
    <property type="entry name" value="Inositol_P"/>
    <property type="match status" value="1"/>
</dbReference>
<evidence type="ECO:0000313" key="1">
    <source>
        <dbReference type="EMBL" id="MEV4285481.1"/>
    </source>
</evidence>
<gene>
    <name evidence="1" type="ORF">AB0K40_08235</name>
</gene>
<dbReference type="InterPro" id="IPR050725">
    <property type="entry name" value="CysQ/Inositol_MonoPase"/>
</dbReference>
<dbReference type="PRINTS" id="PR00377">
    <property type="entry name" value="IMPHPHTASES"/>
</dbReference>
<dbReference type="Gene3D" id="3.40.190.80">
    <property type="match status" value="1"/>
</dbReference>